<sequence length="387" mass="42738">MTEFDPLTFLPNHSCLVHTNRKVGGEAGGFTAYLESLAFIEVPIDERCSLAMTTVHRSRANVLDHLYRATVGIEYIDKEFEREIPWTLYRRPLLPNTPDDQICAFIYQTFRKPGAFQTIISFRELVMRDRIAWLDGVLRTPKYPGQSADHVLAPPAPVQSTAAVTVPTPTPTNVQRPPQVSRTIVTDQRQNPIPATPRIIDRPRPVARAAVLRTINQTQNPIQPTPSIMNRPRPANLGLQRTAATPLLELSPPARTAPAQRPTDPTPAAHAVHTPAVHSPAADIPATRSPGAESALANPPPPYAGDSSRIGALTQITYEAFASRIAELQADVARSNRANFAAWEEVKASQAAVAEAEARLAVLERRAELKAHRRSWQFWRREETAGE</sequence>
<keyword evidence="1" id="KW-0175">Coiled coil</keyword>
<dbReference type="GeneID" id="87810876"/>
<dbReference type="RefSeq" id="XP_062630210.1">
    <property type="nucleotide sequence ID" value="XM_062774226.1"/>
</dbReference>
<dbReference type="AlphaFoldDB" id="A0AAF0YFR7"/>
<evidence type="ECO:0000256" key="1">
    <source>
        <dbReference type="SAM" id="Coils"/>
    </source>
</evidence>
<evidence type="ECO:0000313" key="4">
    <source>
        <dbReference type="Proteomes" id="UP000827549"/>
    </source>
</evidence>
<accession>A0AAF0YFR7</accession>
<protein>
    <submittedName>
        <fullName evidence="3">Uncharacterized protein</fullName>
    </submittedName>
</protein>
<evidence type="ECO:0000256" key="2">
    <source>
        <dbReference type="SAM" id="MobiDB-lite"/>
    </source>
</evidence>
<evidence type="ECO:0000313" key="3">
    <source>
        <dbReference type="EMBL" id="WOO84184.1"/>
    </source>
</evidence>
<proteinExistence type="predicted"/>
<feature type="compositionally biased region" description="Low complexity" evidence="2">
    <location>
        <begin position="253"/>
        <end position="282"/>
    </location>
</feature>
<reference evidence="3" key="1">
    <citation type="submission" date="2023-10" db="EMBL/GenBank/DDBJ databases">
        <authorList>
            <person name="Noh H."/>
        </authorList>
    </citation>
    <scope>NUCLEOTIDE SEQUENCE</scope>
    <source>
        <strain evidence="3">DUCC4014</strain>
    </source>
</reference>
<feature type="region of interest" description="Disordered" evidence="2">
    <location>
        <begin position="253"/>
        <end position="307"/>
    </location>
</feature>
<dbReference type="EMBL" id="CP086718">
    <property type="protein sequence ID" value="WOO84184.1"/>
    <property type="molecule type" value="Genomic_DNA"/>
</dbReference>
<dbReference type="Proteomes" id="UP000827549">
    <property type="component" value="Chromosome 5"/>
</dbReference>
<keyword evidence="4" id="KW-1185">Reference proteome</keyword>
<feature type="coiled-coil region" evidence="1">
    <location>
        <begin position="346"/>
        <end position="373"/>
    </location>
</feature>
<name>A0AAF0YFR7_9TREE</name>
<organism evidence="3 4">
    <name type="scientific">Vanrija pseudolonga</name>
    <dbReference type="NCBI Taxonomy" id="143232"/>
    <lineage>
        <taxon>Eukaryota</taxon>
        <taxon>Fungi</taxon>
        <taxon>Dikarya</taxon>
        <taxon>Basidiomycota</taxon>
        <taxon>Agaricomycotina</taxon>
        <taxon>Tremellomycetes</taxon>
        <taxon>Trichosporonales</taxon>
        <taxon>Trichosporonaceae</taxon>
        <taxon>Vanrija</taxon>
    </lineage>
</organism>
<gene>
    <name evidence="3" type="ORF">LOC62_05G007704</name>
</gene>